<feature type="transmembrane region" description="Helical" evidence="1">
    <location>
        <begin position="388"/>
        <end position="406"/>
    </location>
</feature>
<dbReference type="EMBL" id="MFQN01000023">
    <property type="protein sequence ID" value="OGH74211.1"/>
    <property type="molecule type" value="Genomic_DNA"/>
</dbReference>
<feature type="transmembrane region" description="Helical" evidence="1">
    <location>
        <begin position="441"/>
        <end position="459"/>
    </location>
</feature>
<dbReference type="NCBIfam" id="NF008712">
    <property type="entry name" value="PRK11715.1-1"/>
    <property type="match status" value="1"/>
</dbReference>
<proteinExistence type="predicted"/>
<evidence type="ECO:0000256" key="1">
    <source>
        <dbReference type="SAM" id="Phobius"/>
    </source>
</evidence>
<dbReference type="InterPro" id="IPR010364">
    <property type="entry name" value="Uncharacterised_IM_CreD"/>
</dbReference>
<organism evidence="2 3">
    <name type="scientific">Candidatus Magasanikbacteria bacterium RIFCSPLOWO2_12_FULL_43_12</name>
    <dbReference type="NCBI Taxonomy" id="1798692"/>
    <lineage>
        <taxon>Bacteria</taxon>
        <taxon>Candidatus Magasanikiibacteriota</taxon>
    </lineage>
</organism>
<evidence type="ECO:0000313" key="2">
    <source>
        <dbReference type="EMBL" id="OGH74211.1"/>
    </source>
</evidence>
<feature type="transmembrane region" description="Helical" evidence="1">
    <location>
        <begin position="12"/>
        <end position="38"/>
    </location>
</feature>
<reference evidence="2 3" key="1">
    <citation type="journal article" date="2016" name="Nat. Commun.">
        <title>Thousands of microbial genomes shed light on interconnected biogeochemical processes in an aquifer system.</title>
        <authorList>
            <person name="Anantharaman K."/>
            <person name="Brown C.T."/>
            <person name="Hug L.A."/>
            <person name="Sharon I."/>
            <person name="Castelle C.J."/>
            <person name="Probst A.J."/>
            <person name="Thomas B.C."/>
            <person name="Singh A."/>
            <person name="Wilkins M.J."/>
            <person name="Karaoz U."/>
            <person name="Brodie E.L."/>
            <person name="Williams K.H."/>
            <person name="Hubbard S.S."/>
            <person name="Banfield J.F."/>
        </authorList>
    </citation>
    <scope>NUCLEOTIDE SEQUENCE [LARGE SCALE GENOMIC DNA]</scope>
</reference>
<dbReference type="Pfam" id="PF06123">
    <property type="entry name" value="CreD"/>
    <property type="match status" value="1"/>
</dbReference>
<evidence type="ECO:0000313" key="3">
    <source>
        <dbReference type="Proteomes" id="UP000178347"/>
    </source>
</evidence>
<feature type="transmembrane region" description="Helical" evidence="1">
    <location>
        <begin position="363"/>
        <end position="382"/>
    </location>
</feature>
<dbReference type="AlphaFoldDB" id="A0A1F6MRD9"/>
<keyword evidence="1" id="KW-0812">Transmembrane</keyword>
<protein>
    <recommendedName>
        <fullName evidence="4">Cell envelope integrity protein CreD</fullName>
    </recommendedName>
</protein>
<keyword evidence="1" id="KW-1133">Transmembrane helix</keyword>
<dbReference type="Proteomes" id="UP000178347">
    <property type="component" value="Unassembled WGS sequence"/>
</dbReference>
<name>A0A1F6MRD9_9BACT</name>
<comment type="caution">
    <text evidence="2">The sequence shown here is derived from an EMBL/GenBank/DDBJ whole genome shotgun (WGS) entry which is preliminary data.</text>
</comment>
<accession>A0A1F6MRD9</accession>
<feature type="transmembrane region" description="Helical" evidence="1">
    <location>
        <begin position="418"/>
        <end position="435"/>
    </location>
</feature>
<dbReference type="PIRSF" id="PIRSF004548">
    <property type="entry name" value="CreD"/>
    <property type="match status" value="1"/>
</dbReference>
<evidence type="ECO:0008006" key="4">
    <source>
        <dbReference type="Google" id="ProtNLM"/>
    </source>
</evidence>
<feature type="transmembrane region" description="Helical" evidence="1">
    <location>
        <begin position="337"/>
        <end position="356"/>
    </location>
</feature>
<dbReference type="PANTHER" id="PTHR30092">
    <property type="entry name" value="INNER MEMBRANE PROTEIN CRED"/>
    <property type="match status" value="1"/>
</dbReference>
<gene>
    <name evidence="2" type="ORF">A3G00_02300</name>
</gene>
<sequence>MQLIKESARNSVILRLILIGVLSLLLLIPTGMISSIVYERESRSQEAINEVSSKWSNEQTVAGPILTIPYKKYLKDKDNPTKVVETISYAHFLPERLDISGNIEPKMLNRGMYDVVVYNSKLDLSGGFKAPDWSKLNINPADVFLDQASVSLNIPDMRGIKEKIAFAWNGAAINLEPGVQGDIGKYLDLTVPIQYNSDSERFGEIMPIKGIMPDTVSVSGSGVSAKVPVSNDVSYNFKLVLDLNGSQRLNFLPLGSETNVEIKSNWSNPSFDGTFLPDERDVTDSGFTAKWKVLQFNRNYPQSFAELSNSSLIGSAFGVKLMVPVDQYQKTSRAVKYAILMIALTFLIFFFVEIFNRTRIHPFQYILVGLALVLFFTLLLSISEHLGFNYAYLISAASILLMTSLYTKTVFKNTRATIILSLILIAIYTFIYTILQLQDYALLIGSIGLFFILAAVMFISRKINWYEVGGRENG</sequence>
<keyword evidence="1" id="KW-0472">Membrane</keyword>
<dbReference type="PANTHER" id="PTHR30092:SF0">
    <property type="entry name" value="INNER MEMBRANE PROTEIN CRED"/>
    <property type="match status" value="1"/>
</dbReference>
<dbReference type="GO" id="GO:0005886">
    <property type="term" value="C:plasma membrane"/>
    <property type="evidence" value="ECO:0007669"/>
    <property type="project" value="TreeGrafter"/>
</dbReference>